<dbReference type="Proteomes" id="UP000076154">
    <property type="component" value="Unassembled WGS sequence"/>
</dbReference>
<name>A0A369K4I8_HYPMA</name>
<evidence type="ECO:0000313" key="2">
    <source>
        <dbReference type="EMBL" id="RDB28492.1"/>
    </source>
</evidence>
<sequence length="71" mass="7815">MSSTDSRLWNPNDAYYDAVRRQAAKESPLAPATSTRASSLAPPPLAPPPHQSHNHSGMLTLLQLMCMENKR</sequence>
<comment type="caution">
    <text evidence="2">The sequence shown here is derived from an EMBL/GenBank/DDBJ whole genome shotgun (WGS) entry which is preliminary data.</text>
</comment>
<evidence type="ECO:0000313" key="3">
    <source>
        <dbReference type="Proteomes" id="UP000076154"/>
    </source>
</evidence>
<dbReference type="InParanoid" id="A0A369K4I8"/>
<keyword evidence="3" id="KW-1185">Reference proteome</keyword>
<proteinExistence type="predicted"/>
<evidence type="ECO:0000256" key="1">
    <source>
        <dbReference type="SAM" id="MobiDB-lite"/>
    </source>
</evidence>
<dbReference type="AlphaFoldDB" id="A0A369K4I8"/>
<accession>A0A369K4I8</accession>
<protein>
    <submittedName>
        <fullName evidence="2">Uncharacterized protein</fullName>
    </submittedName>
</protein>
<feature type="compositionally biased region" description="Low complexity" evidence="1">
    <location>
        <begin position="27"/>
        <end position="40"/>
    </location>
</feature>
<organism evidence="2 3">
    <name type="scientific">Hypsizygus marmoreus</name>
    <name type="common">White beech mushroom</name>
    <name type="synonym">Agaricus marmoreus</name>
    <dbReference type="NCBI Taxonomy" id="39966"/>
    <lineage>
        <taxon>Eukaryota</taxon>
        <taxon>Fungi</taxon>
        <taxon>Dikarya</taxon>
        <taxon>Basidiomycota</taxon>
        <taxon>Agaricomycotina</taxon>
        <taxon>Agaricomycetes</taxon>
        <taxon>Agaricomycetidae</taxon>
        <taxon>Agaricales</taxon>
        <taxon>Tricholomatineae</taxon>
        <taxon>Lyophyllaceae</taxon>
        <taxon>Hypsizygus</taxon>
    </lineage>
</organism>
<feature type="compositionally biased region" description="Pro residues" evidence="1">
    <location>
        <begin position="41"/>
        <end position="50"/>
    </location>
</feature>
<gene>
    <name evidence="2" type="ORF">Hypma_015678</name>
</gene>
<feature type="region of interest" description="Disordered" evidence="1">
    <location>
        <begin position="22"/>
        <end position="57"/>
    </location>
</feature>
<reference evidence="2" key="1">
    <citation type="submission" date="2018-04" db="EMBL/GenBank/DDBJ databases">
        <title>Whole genome sequencing of Hypsizygus marmoreus.</title>
        <authorList>
            <person name="Choi I.-G."/>
            <person name="Min B."/>
            <person name="Kim J.-G."/>
            <person name="Kim S."/>
            <person name="Oh Y.-L."/>
            <person name="Kong W.-S."/>
            <person name="Park H."/>
            <person name="Jeong J."/>
            <person name="Song E.-S."/>
        </authorList>
    </citation>
    <scope>NUCLEOTIDE SEQUENCE [LARGE SCALE GENOMIC DNA]</scope>
    <source>
        <strain evidence="2">51987-8</strain>
    </source>
</reference>
<dbReference type="EMBL" id="LUEZ02000010">
    <property type="protein sequence ID" value="RDB28492.1"/>
    <property type="molecule type" value="Genomic_DNA"/>
</dbReference>